<organism evidence="2">
    <name type="scientific">Rheinheimera sp. BAL341</name>
    <dbReference type="NCBI Taxonomy" id="1708203"/>
    <lineage>
        <taxon>Bacteria</taxon>
        <taxon>Pseudomonadati</taxon>
        <taxon>Pseudomonadota</taxon>
        <taxon>Gammaproteobacteria</taxon>
        <taxon>Chromatiales</taxon>
        <taxon>Chromatiaceae</taxon>
        <taxon>Rheinheimera</taxon>
    </lineage>
</organism>
<feature type="transmembrane region" description="Helical" evidence="1">
    <location>
        <begin position="12"/>
        <end position="33"/>
    </location>
</feature>
<protein>
    <submittedName>
        <fullName evidence="2">Uncharacterized protein</fullName>
    </submittedName>
</protein>
<dbReference type="EMBL" id="CAAJGR010000048">
    <property type="protein sequence ID" value="VHO01333.1"/>
    <property type="molecule type" value="Genomic_DNA"/>
</dbReference>
<accession>A0A486XHW0</accession>
<name>A0A486XHW0_9GAMM</name>
<evidence type="ECO:0000256" key="1">
    <source>
        <dbReference type="SAM" id="Phobius"/>
    </source>
</evidence>
<proteinExistence type="predicted"/>
<keyword evidence="1" id="KW-1133">Transmembrane helix</keyword>
<feature type="transmembrane region" description="Helical" evidence="1">
    <location>
        <begin position="90"/>
        <end position="111"/>
    </location>
</feature>
<reference evidence="2" key="1">
    <citation type="submission" date="2019-04" db="EMBL/GenBank/DDBJ databases">
        <authorList>
            <person name="Brambilla D."/>
        </authorList>
    </citation>
    <scope>NUCLEOTIDE SEQUENCE</scope>
    <source>
        <strain evidence="2">BAL1</strain>
    </source>
</reference>
<dbReference type="AlphaFoldDB" id="A0A486XHW0"/>
<evidence type="ECO:0000313" key="2">
    <source>
        <dbReference type="EMBL" id="VHO01333.1"/>
    </source>
</evidence>
<gene>
    <name evidence="2" type="ORF">BAL341_297</name>
</gene>
<keyword evidence="1" id="KW-0812">Transmembrane</keyword>
<keyword evidence="1" id="KW-0472">Membrane</keyword>
<sequence>MLAFYQRWARRLYPFRLVFLFCVVAAVAGFFWLLFAAESQQAQRWQLSCVVAAIGGLLLWLWVKLFNQPIVIAPQGAGALQRLKVKLQHLLYYLLALTISLLILFTLYLGLRVLKGIIAFVFFS</sequence>
<feature type="transmembrane region" description="Helical" evidence="1">
    <location>
        <begin position="45"/>
        <end position="63"/>
    </location>
</feature>